<feature type="domain" description="Fe/B12 periplasmic-binding" evidence="1">
    <location>
        <begin position="18"/>
        <end position="327"/>
    </location>
</feature>
<dbReference type="PANTHER" id="PTHR30535:SF34">
    <property type="entry name" value="MOLYBDATE-BINDING PROTEIN MOLA"/>
    <property type="match status" value="1"/>
</dbReference>
<dbReference type="Proteomes" id="UP000595917">
    <property type="component" value="Chromosome"/>
</dbReference>
<sequence>MVTDMRGKTVILPRDPKRIATIDDGFVEGVLTRLGEIHRVAAIGSWAMKHDYSYSFTTASGEAYSYTRGWNTMKYLHPWLDALPCISSPQGDGLNFETLAAADPDLVILRAGDCTVGSSNRETLSMVISTIESLGFPLVVLYAPSWYSRPDLSTMTEEMAVIGSIFGKEKEARELGAFLYGTVDLIRSRTADIPENQRTGLVMLGLNPSVRAQGGVGSVWGIDTPESYIMESIVNGRNLYRGNGTGKILNPEQLYALDPETIILPTWNGFHPPREILEGADFTLLAELRAIKNRRVYAMPWTPMNCSRRLEYPLDMIIIAKAAYPDRFADIKVHEFALQLYKDLYGVDDAGARGLRSAQWLDWTVDNDF</sequence>
<keyword evidence="3" id="KW-1185">Reference proteome</keyword>
<accession>A0A7T7XKA3</accession>
<name>A0A7T7XKA3_9SPIR</name>
<dbReference type="Pfam" id="PF01497">
    <property type="entry name" value="Peripla_BP_2"/>
    <property type="match status" value="1"/>
</dbReference>
<gene>
    <name evidence="2" type="ORF">JFL75_12500</name>
</gene>
<dbReference type="InterPro" id="IPR002491">
    <property type="entry name" value="ABC_transptr_periplasmic_BD"/>
</dbReference>
<organism evidence="2 3">
    <name type="scientific">Breznakiella homolactica</name>
    <dbReference type="NCBI Taxonomy" id="2798577"/>
    <lineage>
        <taxon>Bacteria</taxon>
        <taxon>Pseudomonadati</taxon>
        <taxon>Spirochaetota</taxon>
        <taxon>Spirochaetia</taxon>
        <taxon>Spirochaetales</taxon>
        <taxon>Breznakiellaceae</taxon>
        <taxon>Breznakiella</taxon>
    </lineage>
</organism>
<evidence type="ECO:0000313" key="2">
    <source>
        <dbReference type="EMBL" id="QQO07762.1"/>
    </source>
</evidence>
<reference evidence="2" key="1">
    <citation type="submission" date="2021-01" db="EMBL/GenBank/DDBJ databases">
        <title>Description of Breznakiella homolactica.</title>
        <authorList>
            <person name="Song Y."/>
            <person name="Brune A."/>
        </authorList>
    </citation>
    <scope>NUCLEOTIDE SEQUENCE</scope>
    <source>
        <strain evidence="2">RmG30</strain>
    </source>
</reference>
<dbReference type="PROSITE" id="PS50983">
    <property type="entry name" value="FE_B12_PBP"/>
    <property type="match status" value="1"/>
</dbReference>
<dbReference type="InterPro" id="IPR050902">
    <property type="entry name" value="ABC_Transporter_SBP"/>
</dbReference>
<dbReference type="KEGG" id="bhc:JFL75_12500"/>
<dbReference type="SUPFAM" id="SSF53807">
    <property type="entry name" value="Helical backbone' metal receptor"/>
    <property type="match status" value="1"/>
</dbReference>
<evidence type="ECO:0000313" key="3">
    <source>
        <dbReference type="Proteomes" id="UP000595917"/>
    </source>
</evidence>
<dbReference type="PANTHER" id="PTHR30535">
    <property type="entry name" value="VITAMIN B12-BINDING PROTEIN"/>
    <property type="match status" value="1"/>
</dbReference>
<dbReference type="Gene3D" id="3.40.50.1980">
    <property type="entry name" value="Nitrogenase molybdenum iron protein domain"/>
    <property type="match status" value="2"/>
</dbReference>
<dbReference type="RefSeq" id="WP_215625068.1">
    <property type="nucleotide sequence ID" value="NZ_CP067089.2"/>
</dbReference>
<dbReference type="EMBL" id="CP067089">
    <property type="protein sequence ID" value="QQO07762.1"/>
    <property type="molecule type" value="Genomic_DNA"/>
</dbReference>
<dbReference type="AlphaFoldDB" id="A0A7T7XKA3"/>
<proteinExistence type="predicted"/>
<protein>
    <submittedName>
        <fullName evidence="2">ABC transporter substrate-binding protein</fullName>
    </submittedName>
</protein>
<evidence type="ECO:0000259" key="1">
    <source>
        <dbReference type="PROSITE" id="PS50983"/>
    </source>
</evidence>